<sequence>MSINLNRRITSWAISIFPARDTASKIIQSTFLVPLLICQPVCPRTTHPISPLSGGPAQAPLYRLQPIRVQLDRLLFTLRKLPSKLLLVPPYVHMFSLKKRVY</sequence>
<organism evidence="1 2">
    <name type="scientific">Puccinia striiformis f. sp. tritici</name>
    <dbReference type="NCBI Taxonomy" id="168172"/>
    <lineage>
        <taxon>Eukaryota</taxon>
        <taxon>Fungi</taxon>
        <taxon>Dikarya</taxon>
        <taxon>Basidiomycota</taxon>
        <taxon>Pucciniomycotina</taxon>
        <taxon>Pucciniomycetes</taxon>
        <taxon>Pucciniales</taxon>
        <taxon>Pucciniaceae</taxon>
        <taxon>Puccinia</taxon>
    </lineage>
</organism>
<dbReference type="Proteomes" id="UP001060170">
    <property type="component" value="Chromosome 11"/>
</dbReference>
<evidence type="ECO:0000313" key="2">
    <source>
        <dbReference type="Proteomes" id="UP001060170"/>
    </source>
</evidence>
<keyword evidence="2" id="KW-1185">Reference proteome</keyword>
<protein>
    <submittedName>
        <fullName evidence="1">Uncharacterized protein</fullName>
    </submittedName>
</protein>
<reference evidence="1 2" key="3">
    <citation type="journal article" date="2022" name="Microbiol. Spectr.">
        <title>Folding features and dynamics of 3D genome architecture in plant fungal pathogens.</title>
        <authorList>
            <person name="Xia C."/>
        </authorList>
    </citation>
    <scope>NUCLEOTIDE SEQUENCE [LARGE SCALE GENOMIC DNA]</scope>
    <source>
        <strain evidence="1 2">93-210</strain>
    </source>
</reference>
<name>A0ACC0E1G9_9BASI</name>
<dbReference type="EMBL" id="CM045875">
    <property type="protein sequence ID" value="KAI7943680.1"/>
    <property type="molecule type" value="Genomic_DNA"/>
</dbReference>
<reference evidence="2" key="1">
    <citation type="journal article" date="2018" name="BMC Genomics">
        <title>Genomic insights into host adaptation between the wheat stripe rust pathogen (Puccinia striiformis f. sp. tritici) and the barley stripe rust pathogen (Puccinia striiformis f. sp. hordei).</title>
        <authorList>
            <person name="Xia C."/>
            <person name="Wang M."/>
            <person name="Yin C."/>
            <person name="Cornejo O.E."/>
            <person name="Hulbert S.H."/>
            <person name="Chen X."/>
        </authorList>
    </citation>
    <scope>NUCLEOTIDE SEQUENCE [LARGE SCALE GENOMIC DNA]</scope>
    <source>
        <strain evidence="2">93-210</strain>
    </source>
</reference>
<accession>A0ACC0E1G9</accession>
<reference evidence="2" key="2">
    <citation type="journal article" date="2018" name="Mol. Plant Microbe Interact.">
        <title>Genome sequence resources for the wheat stripe rust pathogen (Puccinia striiformis f. sp. tritici) and the barley stripe rust pathogen (Puccinia striiformis f. sp. hordei).</title>
        <authorList>
            <person name="Xia C."/>
            <person name="Wang M."/>
            <person name="Yin C."/>
            <person name="Cornejo O.E."/>
            <person name="Hulbert S.H."/>
            <person name="Chen X."/>
        </authorList>
    </citation>
    <scope>NUCLEOTIDE SEQUENCE [LARGE SCALE GENOMIC DNA]</scope>
    <source>
        <strain evidence="2">93-210</strain>
    </source>
</reference>
<evidence type="ECO:0000313" key="1">
    <source>
        <dbReference type="EMBL" id="KAI7943680.1"/>
    </source>
</evidence>
<comment type="caution">
    <text evidence="1">The sequence shown here is derived from an EMBL/GenBank/DDBJ whole genome shotgun (WGS) entry which is preliminary data.</text>
</comment>
<proteinExistence type="predicted"/>
<gene>
    <name evidence="1" type="ORF">MJO28_011208</name>
</gene>